<evidence type="ECO:0000256" key="7">
    <source>
        <dbReference type="ARBA" id="ARBA00022801"/>
    </source>
</evidence>
<evidence type="ECO:0000256" key="9">
    <source>
        <dbReference type="ARBA" id="ARBA00023125"/>
    </source>
</evidence>
<keyword evidence="10" id="KW-0234">DNA repair</keyword>
<evidence type="ECO:0000256" key="10">
    <source>
        <dbReference type="ARBA" id="ARBA00023204"/>
    </source>
</evidence>
<dbReference type="Pfam" id="PF01149">
    <property type="entry name" value="Fapy_DNA_glyco"/>
    <property type="match status" value="1"/>
</dbReference>
<dbReference type="EMBL" id="CAEZSH010000004">
    <property type="protein sequence ID" value="CAB4531301.1"/>
    <property type="molecule type" value="Genomic_DNA"/>
</dbReference>
<keyword evidence="8" id="KW-0862">Zinc</keyword>
<dbReference type="InterPro" id="IPR000214">
    <property type="entry name" value="Znf_DNA_glyclase/AP_lyase"/>
</dbReference>
<evidence type="ECO:0000256" key="1">
    <source>
        <dbReference type="ARBA" id="ARBA00001947"/>
    </source>
</evidence>
<evidence type="ECO:0000256" key="11">
    <source>
        <dbReference type="ARBA" id="ARBA00023239"/>
    </source>
</evidence>
<protein>
    <recommendedName>
        <fullName evidence="3">DNA-(apurinic or apyrimidinic site) lyase</fullName>
        <ecNumber evidence="3">4.2.99.18</ecNumber>
    </recommendedName>
</protein>
<evidence type="ECO:0000256" key="12">
    <source>
        <dbReference type="ARBA" id="ARBA00023268"/>
    </source>
</evidence>
<evidence type="ECO:0000256" key="5">
    <source>
        <dbReference type="ARBA" id="ARBA00022763"/>
    </source>
</evidence>
<feature type="domain" description="Formamidopyrimidine-DNA glycosylase catalytic" evidence="15">
    <location>
        <begin position="2"/>
        <end position="93"/>
    </location>
</feature>
<gene>
    <name evidence="16" type="ORF">UFOPK1410_00072</name>
</gene>
<dbReference type="SUPFAM" id="SSF57716">
    <property type="entry name" value="Glucocorticoid receptor-like (DNA-binding domain)"/>
    <property type="match status" value="1"/>
</dbReference>
<evidence type="ECO:0000256" key="4">
    <source>
        <dbReference type="ARBA" id="ARBA00022723"/>
    </source>
</evidence>
<dbReference type="EC" id="4.2.99.18" evidence="3"/>
<keyword evidence="6" id="KW-0863">Zinc-finger</keyword>
<dbReference type="PANTHER" id="PTHR42697">
    <property type="entry name" value="ENDONUCLEASE 8"/>
    <property type="match status" value="1"/>
</dbReference>
<dbReference type="AlphaFoldDB" id="A0A6J6AX67"/>
<dbReference type="InterPro" id="IPR010979">
    <property type="entry name" value="Ribosomal_uS13-like_H2TH"/>
</dbReference>
<evidence type="ECO:0000313" key="16">
    <source>
        <dbReference type="EMBL" id="CAB4531301.1"/>
    </source>
</evidence>
<dbReference type="SUPFAM" id="SSF46946">
    <property type="entry name" value="S13-like H2TH domain"/>
    <property type="match status" value="1"/>
</dbReference>
<dbReference type="InterPro" id="IPR012319">
    <property type="entry name" value="FPG_cat"/>
</dbReference>
<keyword evidence="5" id="KW-0227">DNA damage</keyword>
<dbReference type="GO" id="GO:0008270">
    <property type="term" value="F:zinc ion binding"/>
    <property type="evidence" value="ECO:0007669"/>
    <property type="project" value="UniProtKB-KW"/>
</dbReference>
<name>A0A6J6AX67_9ZZZZ</name>
<evidence type="ECO:0000259" key="15">
    <source>
        <dbReference type="PROSITE" id="PS51068"/>
    </source>
</evidence>
<dbReference type="CDD" id="cd08970">
    <property type="entry name" value="AcNei1_N"/>
    <property type="match status" value="1"/>
</dbReference>
<feature type="domain" description="FPG-type" evidence="14">
    <location>
        <begin position="229"/>
        <end position="263"/>
    </location>
</feature>
<organism evidence="16">
    <name type="scientific">freshwater metagenome</name>
    <dbReference type="NCBI Taxonomy" id="449393"/>
    <lineage>
        <taxon>unclassified sequences</taxon>
        <taxon>metagenomes</taxon>
        <taxon>ecological metagenomes</taxon>
    </lineage>
</organism>
<keyword evidence="4" id="KW-0479">Metal-binding</keyword>
<dbReference type="SUPFAM" id="SSF81624">
    <property type="entry name" value="N-terminal domain of MutM-like DNA repair proteins"/>
    <property type="match status" value="1"/>
</dbReference>
<keyword evidence="9" id="KW-0238">DNA-binding</keyword>
<dbReference type="Gene3D" id="3.20.190.10">
    <property type="entry name" value="MutM-like, N-terminal"/>
    <property type="match status" value="1"/>
</dbReference>
<sequence>MPEGHTVHRIANAFQADFAGRPVTVTSPQGRFNSDAALISGRVLNRARAIGKQMFLEFDGGAVLRIHLGIYGKWQFHDSADAAITGQVRARFTSGEISADLRGPTICEVITKAEAKTVFNRLGPDPLNANPGNREAQRFISRVKASKSPIGLLLMNQDVIAGIGNVYRAELLFRAQISPHKLGNQCTTEELQAIWDDSVKLLRIGVKTGFMITKEKLFRKNPTKAERNWVYKHEGSPCERCGASVQIEIMATRKLYWCPGCQK</sequence>
<keyword evidence="13" id="KW-0326">Glycosidase</keyword>
<evidence type="ECO:0000256" key="8">
    <source>
        <dbReference type="ARBA" id="ARBA00022833"/>
    </source>
</evidence>
<dbReference type="Gene3D" id="1.10.8.50">
    <property type="match status" value="1"/>
</dbReference>
<dbReference type="SMART" id="SM00898">
    <property type="entry name" value="Fapy_DNA_glyco"/>
    <property type="match status" value="1"/>
</dbReference>
<dbReference type="Pfam" id="PF06831">
    <property type="entry name" value="H2TH"/>
    <property type="match status" value="1"/>
</dbReference>
<proteinExistence type="inferred from homology"/>
<dbReference type="InterPro" id="IPR035937">
    <property type="entry name" value="FPG_N"/>
</dbReference>
<dbReference type="InterPro" id="IPR015886">
    <property type="entry name" value="H2TH_FPG"/>
</dbReference>
<dbReference type="SMART" id="SM01232">
    <property type="entry name" value="H2TH"/>
    <property type="match status" value="1"/>
</dbReference>
<evidence type="ECO:0000256" key="13">
    <source>
        <dbReference type="ARBA" id="ARBA00023295"/>
    </source>
</evidence>
<accession>A0A6J6AX67</accession>
<dbReference type="PANTHER" id="PTHR42697:SF3">
    <property type="entry name" value="ENDONUCLEASE 8 1"/>
    <property type="match status" value="1"/>
</dbReference>
<dbReference type="InterPro" id="IPR010663">
    <property type="entry name" value="Znf_FPG/IleRS"/>
</dbReference>
<dbReference type="GO" id="GO:0006284">
    <property type="term" value="P:base-excision repair"/>
    <property type="evidence" value="ECO:0007669"/>
    <property type="project" value="InterPro"/>
</dbReference>
<comment type="similarity">
    <text evidence="2">Belongs to the FPG family.</text>
</comment>
<reference evidence="16" key="1">
    <citation type="submission" date="2020-05" db="EMBL/GenBank/DDBJ databases">
        <authorList>
            <person name="Chiriac C."/>
            <person name="Salcher M."/>
            <person name="Ghai R."/>
            <person name="Kavagutti S V."/>
        </authorList>
    </citation>
    <scope>NUCLEOTIDE SEQUENCE</scope>
</reference>
<evidence type="ECO:0000256" key="3">
    <source>
        <dbReference type="ARBA" id="ARBA00012720"/>
    </source>
</evidence>
<dbReference type="Pfam" id="PF06827">
    <property type="entry name" value="zf-FPG_IleRS"/>
    <property type="match status" value="1"/>
</dbReference>
<evidence type="ECO:0000256" key="6">
    <source>
        <dbReference type="ARBA" id="ARBA00022771"/>
    </source>
</evidence>
<dbReference type="PROSITE" id="PS51068">
    <property type="entry name" value="FPG_CAT"/>
    <property type="match status" value="1"/>
</dbReference>
<dbReference type="GO" id="GO:0003684">
    <property type="term" value="F:damaged DNA binding"/>
    <property type="evidence" value="ECO:0007669"/>
    <property type="project" value="InterPro"/>
</dbReference>
<comment type="cofactor">
    <cofactor evidence="1">
        <name>Zn(2+)</name>
        <dbReference type="ChEBI" id="CHEBI:29105"/>
    </cofactor>
</comment>
<keyword evidence="12" id="KW-0511">Multifunctional enzyme</keyword>
<dbReference type="GO" id="GO:0000703">
    <property type="term" value="F:oxidized pyrimidine nucleobase lesion DNA N-glycosylase activity"/>
    <property type="evidence" value="ECO:0007669"/>
    <property type="project" value="TreeGrafter"/>
</dbReference>
<evidence type="ECO:0000256" key="2">
    <source>
        <dbReference type="ARBA" id="ARBA00009409"/>
    </source>
</evidence>
<dbReference type="GO" id="GO:0140078">
    <property type="term" value="F:class I DNA-(apurinic or apyrimidinic site) endonuclease activity"/>
    <property type="evidence" value="ECO:0007669"/>
    <property type="project" value="UniProtKB-EC"/>
</dbReference>
<keyword evidence="11" id="KW-0456">Lyase</keyword>
<evidence type="ECO:0000259" key="14">
    <source>
        <dbReference type="PROSITE" id="PS51066"/>
    </source>
</evidence>
<dbReference type="PROSITE" id="PS51066">
    <property type="entry name" value="ZF_FPG_2"/>
    <property type="match status" value="1"/>
</dbReference>
<keyword evidence="7" id="KW-0378">Hydrolase</keyword>